<reference evidence="2 3" key="1">
    <citation type="journal article" date="2019" name="Nat. Med.">
        <title>A library of human gut bacterial isolates paired with longitudinal multiomics data enables mechanistic microbiome research.</title>
        <authorList>
            <person name="Poyet M."/>
            <person name="Groussin M."/>
            <person name="Gibbons S.M."/>
            <person name="Avila-Pacheco J."/>
            <person name="Jiang X."/>
            <person name="Kearney S.M."/>
            <person name="Perrotta A.R."/>
            <person name="Berdy B."/>
            <person name="Zhao S."/>
            <person name="Lieberman T.D."/>
            <person name="Swanson P.K."/>
            <person name="Smith M."/>
            <person name="Roesemann S."/>
            <person name="Alexander J.E."/>
            <person name="Rich S.A."/>
            <person name="Livny J."/>
            <person name="Vlamakis H."/>
            <person name="Clish C."/>
            <person name="Bullock K."/>
            <person name="Deik A."/>
            <person name="Scott J."/>
            <person name="Pierce K.A."/>
            <person name="Xavier R.J."/>
            <person name="Alm E.J."/>
        </authorList>
    </citation>
    <scope>NUCLEOTIDE SEQUENCE [LARGE SCALE GENOMIC DNA]</scope>
    <source>
        <strain evidence="2 3">BIOML-A12</strain>
    </source>
</reference>
<proteinExistence type="predicted"/>
<dbReference type="Gene3D" id="3.30.2310.20">
    <property type="entry name" value="RelE-like"/>
    <property type="match status" value="1"/>
</dbReference>
<dbReference type="SUPFAM" id="SSF143011">
    <property type="entry name" value="RelE-like"/>
    <property type="match status" value="1"/>
</dbReference>
<dbReference type="Proteomes" id="UP000477156">
    <property type="component" value="Unassembled WGS sequence"/>
</dbReference>
<protein>
    <submittedName>
        <fullName evidence="2">Type II toxin-antitoxin system mRNA interferase toxin, RelE/StbE family</fullName>
    </submittedName>
</protein>
<comment type="caution">
    <text evidence="2">The sequence shown here is derived from an EMBL/GenBank/DDBJ whole genome shotgun (WGS) entry which is preliminary data.</text>
</comment>
<dbReference type="EMBL" id="WWVF01000009">
    <property type="protein sequence ID" value="MZS88711.1"/>
    <property type="molecule type" value="Genomic_DNA"/>
</dbReference>
<dbReference type="GeneID" id="75080025"/>
<organism evidence="2 3">
    <name type="scientific">Blautia wexlerae</name>
    <dbReference type="NCBI Taxonomy" id="418240"/>
    <lineage>
        <taxon>Bacteria</taxon>
        <taxon>Bacillati</taxon>
        <taxon>Bacillota</taxon>
        <taxon>Clostridia</taxon>
        <taxon>Lachnospirales</taxon>
        <taxon>Lachnospiraceae</taxon>
        <taxon>Blautia</taxon>
    </lineage>
</organism>
<evidence type="ECO:0000313" key="3">
    <source>
        <dbReference type="Proteomes" id="UP000477156"/>
    </source>
</evidence>
<name>A0A6L8XRV4_9FIRM</name>
<evidence type="ECO:0000256" key="1">
    <source>
        <dbReference type="ARBA" id="ARBA00022649"/>
    </source>
</evidence>
<evidence type="ECO:0000313" key="2">
    <source>
        <dbReference type="EMBL" id="MZS88711.1"/>
    </source>
</evidence>
<dbReference type="Pfam" id="PF05016">
    <property type="entry name" value="ParE_toxin"/>
    <property type="match status" value="1"/>
</dbReference>
<gene>
    <name evidence="2" type="ORF">GT712_06400</name>
</gene>
<dbReference type="NCBIfam" id="TIGR02385">
    <property type="entry name" value="RelE_StbE"/>
    <property type="match status" value="1"/>
</dbReference>
<keyword evidence="1" id="KW-1277">Toxin-antitoxin system</keyword>
<dbReference type="InterPro" id="IPR035093">
    <property type="entry name" value="RelE/ParE_toxin_dom_sf"/>
</dbReference>
<dbReference type="InterPro" id="IPR007712">
    <property type="entry name" value="RelE/ParE_toxin"/>
</dbReference>
<dbReference type="RefSeq" id="WP_025579179.1">
    <property type="nucleotide sequence ID" value="NZ_JAAINE010000009.1"/>
</dbReference>
<sequence>MIYEVEVSEQADSDLRGIFEYIAFELQSPENASGQLDRLEEQILSLDTMPERYRKYEKEPWKSRGLRVLPVDNYVVLYIPDSDKKVVTILRVMYAGRDIGNQLNLHTKQ</sequence>
<dbReference type="AlphaFoldDB" id="A0A6L8XRV4"/>
<accession>A0A6L8XRV4</accession>